<evidence type="ECO:0000256" key="1">
    <source>
        <dbReference type="ARBA" id="ARBA00022679"/>
    </source>
</evidence>
<gene>
    <name evidence="7" type="ORF">DCW38_02185</name>
</gene>
<dbReference type="Pfam" id="PF00406">
    <property type="entry name" value="ADK"/>
    <property type="match status" value="1"/>
</dbReference>
<evidence type="ECO:0000256" key="6">
    <source>
        <dbReference type="RuleBase" id="RU003331"/>
    </source>
</evidence>
<dbReference type="HAMAP" id="MF_00235">
    <property type="entry name" value="Adenylate_kinase_Adk"/>
    <property type="match status" value="1"/>
</dbReference>
<comment type="similarity">
    <text evidence="5">Belongs to the adenylate kinase family.</text>
</comment>
<accession>A0A350H8V6</accession>
<evidence type="ECO:0000256" key="3">
    <source>
        <dbReference type="ARBA" id="ARBA00022741"/>
    </source>
</evidence>
<keyword evidence="6" id="KW-0067">ATP-binding</keyword>
<keyword evidence="3 6" id="KW-0547">Nucleotide-binding</keyword>
<evidence type="ECO:0000256" key="5">
    <source>
        <dbReference type="RuleBase" id="RU003330"/>
    </source>
</evidence>
<comment type="catalytic activity">
    <reaction evidence="6">
        <text>AMP + ATP = 2 ADP</text>
        <dbReference type="Rhea" id="RHEA:12973"/>
        <dbReference type="ChEBI" id="CHEBI:30616"/>
        <dbReference type="ChEBI" id="CHEBI:456215"/>
        <dbReference type="ChEBI" id="CHEBI:456216"/>
        <dbReference type="EC" id="2.7.4.3"/>
    </reaction>
</comment>
<evidence type="ECO:0000256" key="2">
    <source>
        <dbReference type="ARBA" id="ARBA00022727"/>
    </source>
</evidence>
<keyword evidence="2" id="KW-0545">Nucleotide biosynthesis</keyword>
<dbReference type="Proteomes" id="UP000264062">
    <property type="component" value="Unassembled WGS sequence"/>
</dbReference>
<sequence length="177" mass="20570">GEITGKTEFGRMVKEYIDNGLLVPDDKITDYVLNYLSKNDLYKKRVIFDGFPRRIFQSEALINSMKENASNLECAVLIELDDKTVIDRLSNRLVCSKCKKIFPGTYEEDNCSDCHQKLIKRTDDNTDVIKKRIEVYKAETEELIGYFEKKSMLKRIDGMGTSVEVFERIKKVLNEYV</sequence>
<comment type="subunit">
    <text evidence="6">Monomer.</text>
</comment>
<dbReference type="GO" id="GO:0004017">
    <property type="term" value="F:AMP kinase activity"/>
    <property type="evidence" value="ECO:0007669"/>
    <property type="project" value="UniProtKB-EC"/>
</dbReference>
<dbReference type="PROSITE" id="PS00113">
    <property type="entry name" value="ADENYLATE_KINASE"/>
    <property type="match status" value="1"/>
</dbReference>
<protein>
    <recommendedName>
        <fullName evidence="6">Adenylate kinase</fullName>
        <ecNumber evidence="6">2.7.4.3</ecNumber>
    </recommendedName>
</protein>
<keyword evidence="4 5" id="KW-0418">Kinase</keyword>
<dbReference type="InterPro" id="IPR027417">
    <property type="entry name" value="P-loop_NTPase"/>
</dbReference>
<organism evidence="7 8">
    <name type="scientific">candidate division WOR-3 bacterium</name>
    <dbReference type="NCBI Taxonomy" id="2052148"/>
    <lineage>
        <taxon>Bacteria</taxon>
        <taxon>Bacteria division WOR-3</taxon>
    </lineage>
</organism>
<feature type="non-terminal residue" evidence="7">
    <location>
        <position position="1"/>
    </location>
</feature>
<dbReference type="SUPFAM" id="SSF52540">
    <property type="entry name" value="P-loop containing nucleoside triphosphate hydrolases"/>
    <property type="match status" value="1"/>
</dbReference>
<name>A0A350H8V6_UNCW3</name>
<comment type="caution">
    <text evidence="7">The sequence shown here is derived from an EMBL/GenBank/DDBJ whole genome shotgun (WGS) entry which is preliminary data.</text>
</comment>
<dbReference type="EC" id="2.7.4.3" evidence="6"/>
<proteinExistence type="inferred from homology"/>
<dbReference type="GO" id="GO:0005737">
    <property type="term" value="C:cytoplasm"/>
    <property type="evidence" value="ECO:0007669"/>
    <property type="project" value="UniProtKB-SubCell"/>
</dbReference>
<dbReference type="PRINTS" id="PR00094">
    <property type="entry name" value="ADENYLTKNASE"/>
</dbReference>
<evidence type="ECO:0000313" key="7">
    <source>
        <dbReference type="EMBL" id="HAV91972.1"/>
    </source>
</evidence>
<dbReference type="InterPro" id="IPR033690">
    <property type="entry name" value="Adenylat_kinase_CS"/>
</dbReference>
<evidence type="ECO:0000313" key="8">
    <source>
        <dbReference type="Proteomes" id="UP000264062"/>
    </source>
</evidence>
<evidence type="ECO:0000256" key="4">
    <source>
        <dbReference type="ARBA" id="ARBA00022777"/>
    </source>
</evidence>
<dbReference type="PANTHER" id="PTHR23359">
    <property type="entry name" value="NUCLEOTIDE KINASE"/>
    <property type="match status" value="1"/>
</dbReference>
<dbReference type="Gene3D" id="3.40.50.300">
    <property type="entry name" value="P-loop containing nucleotide triphosphate hydrolases"/>
    <property type="match status" value="1"/>
</dbReference>
<dbReference type="CDD" id="cd01428">
    <property type="entry name" value="ADK"/>
    <property type="match status" value="1"/>
</dbReference>
<comment type="subcellular location">
    <subcellularLocation>
        <location evidence="6">Cytoplasm</location>
    </subcellularLocation>
</comment>
<dbReference type="AlphaFoldDB" id="A0A350H8V6"/>
<dbReference type="GO" id="GO:0005524">
    <property type="term" value="F:ATP binding"/>
    <property type="evidence" value="ECO:0007669"/>
    <property type="project" value="UniProtKB-KW"/>
</dbReference>
<dbReference type="EMBL" id="DMZY01000065">
    <property type="protein sequence ID" value="HAV91972.1"/>
    <property type="molecule type" value="Genomic_DNA"/>
</dbReference>
<keyword evidence="1 5" id="KW-0808">Transferase</keyword>
<dbReference type="InterPro" id="IPR000850">
    <property type="entry name" value="Adenylat/UMP-CMP_kin"/>
</dbReference>
<reference evidence="7 8" key="1">
    <citation type="journal article" date="2018" name="Nat. Biotechnol.">
        <title>A standardized bacterial taxonomy based on genome phylogeny substantially revises the tree of life.</title>
        <authorList>
            <person name="Parks D.H."/>
            <person name="Chuvochina M."/>
            <person name="Waite D.W."/>
            <person name="Rinke C."/>
            <person name="Skarshewski A."/>
            <person name="Chaumeil P.A."/>
            <person name="Hugenholtz P."/>
        </authorList>
    </citation>
    <scope>NUCLEOTIDE SEQUENCE [LARGE SCALE GENOMIC DNA]</scope>
    <source>
        <strain evidence="7">UBA9956</strain>
    </source>
</reference>